<accession>A0A803N7G0</accession>
<dbReference type="PROSITE" id="PS50016">
    <property type="entry name" value="ZF_PHD_2"/>
    <property type="match status" value="1"/>
</dbReference>
<keyword evidence="3" id="KW-0862">Zinc</keyword>
<dbReference type="Pfam" id="PF00628">
    <property type="entry name" value="PHD"/>
    <property type="match status" value="1"/>
</dbReference>
<evidence type="ECO:0000313" key="7">
    <source>
        <dbReference type="EnsemblPlants" id="AUR62041714-RA:cds"/>
    </source>
</evidence>
<dbReference type="PROSITE" id="PS01359">
    <property type="entry name" value="ZF_PHD_1"/>
    <property type="match status" value="1"/>
</dbReference>
<evidence type="ECO:0000256" key="2">
    <source>
        <dbReference type="ARBA" id="ARBA00022771"/>
    </source>
</evidence>
<sequence length="695" mass="78973">MNSSKRMMGNRGPKEGIEVVEISKRTQVKVCNVCGHRGFSNALIYCSKCSDTTVHQYCIGISPGSINDIYEWFCEYCSSSMEFEDLKSYGARTEECFEDSTIALERESEQYKNAIVYVEEEIKPLCILPLSSQHSISELNYTDSLSLDYLLNDKEEYEEAVSSFMECPEEIMRGVVLLASPSGKIVIQSMSCFPPPLASNLDKPVEKYGEVAFECVAHQTLVLDDCLEMDEKYYAGHSDEDIRFFNGTVDACQKISSEDGEPLKVIVMGLPAIGNRSFSGIKRKRLTLAKFDLITTLGPHCKRARSKRCKNSTFSWKEIDACEPTLHGFPAIEAVMQKKSCESDGVDTFININPLKIDGLHAEAFNQEFVLLNGIGDDINAKERAPQVDHKITDQEITLINTLEFPLDVQKLLLLNNSLNKEVTTSEASTFAICASSLRVCDAKVCEQVMDIEEEEMLRCTHFENDATKEGEVLHKNALHFECFDIKEGEVVHSNVSHSKGFGSKEREALCEHYEDYDLEVGEILGGNNEHSQDYDIEEGEIIDSHASHSKELTFSKVTKQRQPIQTLYRKLTECHVPKEKLKIEANDVLNEEILKESITYQDICKEYVVKIQKLKKNLEDEKNKLDEVVKKHRQQMWKVVCELESTKKELQGKIIELAKKTAEVKMAEKLATKECNKKEAYKLRLKACRKCRYH</sequence>
<evidence type="ECO:0000256" key="5">
    <source>
        <dbReference type="SAM" id="Coils"/>
    </source>
</evidence>
<proteinExistence type="predicted"/>
<keyword evidence="1" id="KW-0479">Metal-binding</keyword>
<dbReference type="Gramene" id="AUR62041714-RA">
    <property type="protein sequence ID" value="AUR62041714-RA:cds"/>
    <property type="gene ID" value="AUR62041714"/>
</dbReference>
<feature type="coiled-coil region" evidence="5">
    <location>
        <begin position="605"/>
        <end position="636"/>
    </location>
</feature>
<dbReference type="SUPFAM" id="SSF57903">
    <property type="entry name" value="FYVE/PHD zinc finger"/>
    <property type="match status" value="1"/>
</dbReference>
<reference evidence="7" key="2">
    <citation type="submission" date="2021-03" db="UniProtKB">
        <authorList>
            <consortium name="EnsemblPlants"/>
        </authorList>
    </citation>
    <scope>IDENTIFICATION</scope>
</reference>
<evidence type="ECO:0000256" key="4">
    <source>
        <dbReference type="PROSITE-ProRule" id="PRU00146"/>
    </source>
</evidence>
<dbReference type="InterPro" id="IPR001965">
    <property type="entry name" value="Znf_PHD"/>
</dbReference>
<evidence type="ECO:0000256" key="3">
    <source>
        <dbReference type="ARBA" id="ARBA00022833"/>
    </source>
</evidence>
<evidence type="ECO:0000256" key="1">
    <source>
        <dbReference type="ARBA" id="ARBA00022723"/>
    </source>
</evidence>
<evidence type="ECO:0000259" key="6">
    <source>
        <dbReference type="PROSITE" id="PS50016"/>
    </source>
</evidence>
<dbReference type="InterPro" id="IPR011011">
    <property type="entry name" value="Znf_FYVE_PHD"/>
</dbReference>
<dbReference type="InterPro" id="IPR019786">
    <property type="entry name" value="Zinc_finger_PHD-type_CS"/>
</dbReference>
<protein>
    <recommendedName>
        <fullName evidence="6">PHD-type domain-containing protein</fullName>
    </recommendedName>
</protein>
<dbReference type="EnsemblPlants" id="AUR62041714-RA">
    <property type="protein sequence ID" value="AUR62041714-RA:cds"/>
    <property type="gene ID" value="AUR62041714"/>
</dbReference>
<name>A0A803N7G0_CHEQI</name>
<dbReference type="GO" id="GO:0008270">
    <property type="term" value="F:zinc ion binding"/>
    <property type="evidence" value="ECO:0007669"/>
    <property type="project" value="UniProtKB-KW"/>
</dbReference>
<keyword evidence="2 4" id="KW-0863">Zinc-finger</keyword>
<keyword evidence="8" id="KW-1185">Reference proteome</keyword>
<dbReference type="InterPro" id="IPR013083">
    <property type="entry name" value="Znf_RING/FYVE/PHD"/>
</dbReference>
<organism evidence="7 8">
    <name type="scientific">Chenopodium quinoa</name>
    <name type="common">Quinoa</name>
    <dbReference type="NCBI Taxonomy" id="63459"/>
    <lineage>
        <taxon>Eukaryota</taxon>
        <taxon>Viridiplantae</taxon>
        <taxon>Streptophyta</taxon>
        <taxon>Embryophyta</taxon>
        <taxon>Tracheophyta</taxon>
        <taxon>Spermatophyta</taxon>
        <taxon>Magnoliopsida</taxon>
        <taxon>eudicotyledons</taxon>
        <taxon>Gunneridae</taxon>
        <taxon>Pentapetalae</taxon>
        <taxon>Caryophyllales</taxon>
        <taxon>Chenopodiaceae</taxon>
        <taxon>Chenopodioideae</taxon>
        <taxon>Atripliceae</taxon>
        <taxon>Chenopodium</taxon>
    </lineage>
</organism>
<dbReference type="AlphaFoldDB" id="A0A803N7G0"/>
<dbReference type="InterPro" id="IPR019787">
    <property type="entry name" value="Znf_PHD-finger"/>
</dbReference>
<dbReference type="SMART" id="SM00249">
    <property type="entry name" value="PHD"/>
    <property type="match status" value="1"/>
</dbReference>
<keyword evidence="5" id="KW-0175">Coiled coil</keyword>
<reference evidence="7" key="1">
    <citation type="journal article" date="2017" name="Nature">
        <title>The genome of Chenopodium quinoa.</title>
        <authorList>
            <person name="Jarvis D.E."/>
            <person name="Ho Y.S."/>
            <person name="Lightfoot D.J."/>
            <person name="Schmoeckel S.M."/>
            <person name="Li B."/>
            <person name="Borm T.J.A."/>
            <person name="Ohyanagi H."/>
            <person name="Mineta K."/>
            <person name="Michell C.T."/>
            <person name="Saber N."/>
            <person name="Kharbatia N.M."/>
            <person name="Rupper R.R."/>
            <person name="Sharp A.R."/>
            <person name="Dally N."/>
            <person name="Boughton B.A."/>
            <person name="Woo Y.H."/>
            <person name="Gao G."/>
            <person name="Schijlen E.G.W.M."/>
            <person name="Guo X."/>
            <person name="Momin A.A."/>
            <person name="Negrao S."/>
            <person name="Al-Babili S."/>
            <person name="Gehring C."/>
            <person name="Roessner U."/>
            <person name="Jung C."/>
            <person name="Murphy K."/>
            <person name="Arold S.T."/>
            <person name="Gojobori T."/>
            <person name="van der Linden C.G."/>
            <person name="van Loo E.N."/>
            <person name="Jellen E.N."/>
            <person name="Maughan P.J."/>
            <person name="Tester M."/>
        </authorList>
    </citation>
    <scope>NUCLEOTIDE SEQUENCE [LARGE SCALE GENOMIC DNA]</scope>
    <source>
        <strain evidence="7">cv. PI 614886</strain>
    </source>
</reference>
<dbReference type="Proteomes" id="UP000596660">
    <property type="component" value="Unplaced"/>
</dbReference>
<evidence type="ECO:0000313" key="8">
    <source>
        <dbReference type="Proteomes" id="UP000596660"/>
    </source>
</evidence>
<feature type="domain" description="PHD-type" evidence="6">
    <location>
        <begin position="28"/>
        <end position="80"/>
    </location>
</feature>
<dbReference type="CDD" id="cd15489">
    <property type="entry name" value="PHD_SF"/>
    <property type="match status" value="1"/>
</dbReference>
<dbReference type="Gene3D" id="3.30.40.10">
    <property type="entry name" value="Zinc/RING finger domain, C3HC4 (zinc finger)"/>
    <property type="match status" value="1"/>
</dbReference>